<dbReference type="SUPFAM" id="SSF50952">
    <property type="entry name" value="Soluble quinoprotein glucose dehydrogenase"/>
    <property type="match status" value="1"/>
</dbReference>
<name>A0A1L3JD06_9SPHN</name>
<dbReference type="Pfam" id="PF07995">
    <property type="entry name" value="GSDH"/>
    <property type="match status" value="1"/>
</dbReference>
<dbReference type="Proteomes" id="UP000242561">
    <property type="component" value="Chromosome"/>
</dbReference>
<evidence type="ECO:0000259" key="2">
    <source>
        <dbReference type="Pfam" id="PF07995"/>
    </source>
</evidence>
<feature type="domain" description="Glucose/Sorbosone dehydrogenase" evidence="2">
    <location>
        <begin position="53"/>
        <end position="379"/>
    </location>
</feature>
<reference evidence="3 4" key="1">
    <citation type="submission" date="2016-11" db="EMBL/GenBank/DDBJ databases">
        <title>Sphingorhabdus sp. LPB0140, isolated from marine environment.</title>
        <authorList>
            <person name="Kim E."/>
            <person name="Yi H."/>
        </authorList>
    </citation>
    <scope>NUCLEOTIDE SEQUENCE [LARGE SCALE GENOMIC DNA]</scope>
    <source>
        <strain evidence="3 4">LPB0140</strain>
    </source>
</reference>
<dbReference type="PROSITE" id="PS51257">
    <property type="entry name" value="PROKAR_LIPOPROTEIN"/>
    <property type="match status" value="1"/>
</dbReference>
<dbReference type="KEGG" id="sphl:LPB140_09695"/>
<feature type="signal peptide" evidence="1">
    <location>
        <begin position="1"/>
        <end position="24"/>
    </location>
</feature>
<accession>A0A1L3JD06</accession>
<dbReference type="STRING" id="1913578.LPB140_09695"/>
<proteinExistence type="predicted"/>
<keyword evidence="1" id="KW-0732">Signal</keyword>
<dbReference type="EMBL" id="CP018154">
    <property type="protein sequence ID" value="APG63015.1"/>
    <property type="molecule type" value="Genomic_DNA"/>
</dbReference>
<protein>
    <submittedName>
        <fullName evidence="3">Dehydrogenase</fullName>
    </submittedName>
</protein>
<dbReference type="InterPro" id="IPR011042">
    <property type="entry name" value="6-blade_b-propeller_TolB-like"/>
</dbReference>
<dbReference type="PANTHER" id="PTHR19328:SF75">
    <property type="entry name" value="ALDOSE SUGAR DEHYDROGENASE YLII"/>
    <property type="match status" value="1"/>
</dbReference>
<dbReference type="InterPro" id="IPR011041">
    <property type="entry name" value="Quinoprot_gluc/sorb_DH_b-prop"/>
</dbReference>
<feature type="chain" id="PRO_5013063559" evidence="1">
    <location>
        <begin position="25"/>
        <end position="385"/>
    </location>
</feature>
<dbReference type="PANTHER" id="PTHR19328">
    <property type="entry name" value="HEDGEHOG-INTERACTING PROTEIN"/>
    <property type="match status" value="1"/>
</dbReference>
<dbReference type="AlphaFoldDB" id="A0A1L3JD06"/>
<dbReference type="OrthoDB" id="9770043at2"/>
<organism evidence="3 4">
    <name type="scientific">Sphingorhabdus lutea</name>
    <dbReference type="NCBI Taxonomy" id="1913578"/>
    <lineage>
        <taxon>Bacteria</taxon>
        <taxon>Pseudomonadati</taxon>
        <taxon>Pseudomonadota</taxon>
        <taxon>Alphaproteobacteria</taxon>
        <taxon>Sphingomonadales</taxon>
        <taxon>Sphingomonadaceae</taxon>
        <taxon>Sphingorhabdus</taxon>
    </lineage>
</organism>
<gene>
    <name evidence="3" type="ORF">LPB140_09695</name>
</gene>
<dbReference type="InterPro" id="IPR012938">
    <property type="entry name" value="Glc/Sorbosone_DH"/>
</dbReference>
<sequence length="385" mass="42107">MNKISIAKLPLLAASLLAFSSCNAADVDKKTPVQGAHNIEAEKPFNEEIIAQFNEPWAMAFVPESPYALITEKSGKMLLWRADDEILQIANVPKVDYGGQGGLGDVVISPDYLKTGHIYFSWVEAGENDTRGAVVARAKLRLDGDGAPALDNINIIWKQFPKVTGRGHFSHRIAFSPDGRYIFIGSGERQKFDPAQDMSANLGKIIRLNLDGSIPQDNPFAAQGGIAAQIWSLGHRNILGITFDLHGNLWNQEMGPAGGDELNLVQKGANYGYPTVSNGDHYDGRDIPDHSAKDGFEAPALWWNPAVSPGGLMTYNGNLFPQWRGSLFMGGLGAQSLIRIKLNGKKAEKGEQWNMEMRVREVENGPDGAIWILEDGGKMIRLTPK</sequence>
<keyword evidence="4" id="KW-1185">Reference proteome</keyword>
<dbReference type="Gene3D" id="2.120.10.30">
    <property type="entry name" value="TolB, C-terminal domain"/>
    <property type="match status" value="1"/>
</dbReference>
<evidence type="ECO:0000313" key="4">
    <source>
        <dbReference type="Proteomes" id="UP000242561"/>
    </source>
</evidence>
<evidence type="ECO:0000256" key="1">
    <source>
        <dbReference type="SAM" id="SignalP"/>
    </source>
</evidence>
<evidence type="ECO:0000313" key="3">
    <source>
        <dbReference type="EMBL" id="APG63015.1"/>
    </source>
</evidence>
<dbReference type="RefSeq" id="WP_072559667.1">
    <property type="nucleotide sequence ID" value="NZ_CP018154.1"/>
</dbReference>